<dbReference type="AlphaFoldDB" id="A0A9N9U7M7"/>
<evidence type="ECO:0000313" key="2">
    <source>
        <dbReference type="EMBL" id="CAG9980510.1"/>
    </source>
</evidence>
<dbReference type="OrthoDB" id="10412582at2759"/>
<evidence type="ECO:0000313" key="3">
    <source>
        <dbReference type="Proteomes" id="UP000754883"/>
    </source>
</evidence>
<comment type="caution">
    <text evidence="2">The sequence shown here is derived from an EMBL/GenBank/DDBJ whole genome shotgun (WGS) entry which is preliminary data.</text>
</comment>
<keyword evidence="3" id="KW-1185">Reference proteome</keyword>
<feature type="region of interest" description="Disordered" evidence="1">
    <location>
        <begin position="1"/>
        <end position="28"/>
    </location>
</feature>
<proteinExistence type="predicted"/>
<reference evidence="2" key="1">
    <citation type="submission" date="2021-10" db="EMBL/GenBank/DDBJ databases">
        <authorList>
            <person name="Piombo E."/>
        </authorList>
    </citation>
    <scope>NUCLEOTIDE SEQUENCE</scope>
</reference>
<feature type="compositionally biased region" description="Low complexity" evidence="1">
    <location>
        <begin position="185"/>
        <end position="197"/>
    </location>
</feature>
<evidence type="ECO:0000256" key="1">
    <source>
        <dbReference type="SAM" id="MobiDB-lite"/>
    </source>
</evidence>
<protein>
    <submittedName>
        <fullName evidence="2">Uncharacterized protein</fullName>
    </submittedName>
</protein>
<name>A0A9N9U7M7_9HYPO</name>
<organism evidence="2 3">
    <name type="scientific">Clonostachys byssicola</name>
    <dbReference type="NCBI Taxonomy" id="160290"/>
    <lineage>
        <taxon>Eukaryota</taxon>
        <taxon>Fungi</taxon>
        <taxon>Dikarya</taxon>
        <taxon>Ascomycota</taxon>
        <taxon>Pezizomycotina</taxon>
        <taxon>Sordariomycetes</taxon>
        <taxon>Hypocreomycetidae</taxon>
        <taxon>Hypocreales</taxon>
        <taxon>Bionectriaceae</taxon>
        <taxon>Clonostachys</taxon>
    </lineage>
</organism>
<feature type="region of interest" description="Disordered" evidence="1">
    <location>
        <begin position="63"/>
        <end position="222"/>
    </location>
</feature>
<dbReference type="EMBL" id="CABFNO020001317">
    <property type="protein sequence ID" value="CAG9980510.1"/>
    <property type="molecule type" value="Genomic_DNA"/>
</dbReference>
<dbReference type="Proteomes" id="UP000754883">
    <property type="component" value="Unassembled WGS sequence"/>
</dbReference>
<feature type="compositionally biased region" description="Polar residues" evidence="1">
    <location>
        <begin position="73"/>
        <end position="95"/>
    </location>
</feature>
<accession>A0A9N9U7M7</accession>
<gene>
    <name evidence="2" type="ORF">CBYS24578_00007475</name>
</gene>
<sequence length="222" mass="24095">MSNPTAEGDAPVDPLLGGDNGDDGPRVKTCTHCRLEKPTDQFLNKKDPSKFTGKCLECRDRQEQMRRGGSLSGLLQTIRPSSGQKRDISSVQAPESQEPRVFTPATLVPRPERSVSSVPRTFARPERNVSSVPSTLPRPVRTPSMFARVAESSRQYFRRRDEPSQTPAASVADEAQAGAGPISPLPEDSVASSSSPSREAFLRFQRIRNEHAMPASPIGASG</sequence>